<name>A0A1R2BIM4_9CILI</name>
<dbReference type="Proteomes" id="UP000187209">
    <property type="component" value="Unassembled WGS sequence"/>
</dbReference>
<gene>
    <name evidence="1" type="ORF">SteCoe_24068</name>
</gene>
<accession>A0A1R2BIM4</accession>
<reference evidence="1 2" key="1">
    <citation type="submission" date="2016-11" db="EMBL/GenBank/DDBJ databases">
        <title>The macronuclear genome of Stentor coeruleus: a giant cell with tiny introns.</title>
        <authorList>
            <person name="Slabodnick M."/>
            <person name="Ruby J.G."/>
            <person name="Reiff S.B."/>
            <person name="Swart E.C."/>
            <person name="Gosai S."/>
            <person name="Prabakaran S."/>
            <person name="Witkowska E."/>
            <person name="Larue G.E."/>
            <person name="Fisher S."/>
            <person name="Freeman R.M."/>
            <person name="Gunawardena J."/>
            <person name="Chu W."/>
            <person name="Stover N.A."/>
            <person name="Gregory B.D."/>
            <person name="Nowacki M."/>
            <person name="Derisi J."/>
            <person name="Roy S.W."/>
            <person name="Marshall W.F."/>
            <person name="Sood P."/>
        </authorList>
    </citation>
    <scope>NUCLEOTIDE SEQUENCE [LARGE SCALE GENOMIC DNA]</scope>
    <source>
        <strain evidence="1">WM001</strain>
    </source>
</reference>
<dbReference type="AlphaFoldDB" id="A0A1R2BIM4"/>
<evidence type="ECO:0000313" key="2">
    <source>
        <dbReference type="Proteomes" id="UP000187209"/>
    </source>
</evidence>
<comment type="caution">
    <text evidence="1">The sequence shown here is derived from an EMBL/GenBank/DDBJ whole genome shotgun (WGS) entry which is preliminary data.</text>
</comment>
<dbReference type="EMBL" id="MPUH01000625">
    <property type="protein sequence ID" value="OMJ76574.1"/>
    <property type="molecule type" value="Genomic_DNA"/>
</dbReference>
<protein>
    <submittedName>
        <fullName evidence="1">Uncharacterized protein</fullName>
    </submittedName>
</protein>
<organism evidence="1 2">
    <name type="scientific">Stentor coeruleus</name>
    <dbReference type="NCBI Taxonomy" id="5963"/>
    <lineage>
        <taxon>Eukaryota</taxon>
        <taxon>Sar</taxon>
        <taxon>Alveolata</taxon>
        <taxon>Ciliophora</taxon>
        <taxon>Postciliodesmatophora</taxon>
        <taxon>Heterotrichea</taxon>
        <taxon>Heterotrichida</taxon>
        <taxon>Stentoridae</taxon>
        <taxon>Stentor</taxon>
    </lineage>
</organism>
<keyword evidence="2" id="KW-1185">Reference proteome</keyword>
<evidence type="ECO:0000313" key="1">
    <source>
        <dbReference type="EMBL" id="OMJ76574.1"/>
    </source>
</evidence>
<sequence length="335" mass="39172">MRQNVSLNTLKELVCPQGSYTKEQLLDLINTDDYKTEIEILAAYFSDICEISSNLNLIITIVSQNSPSIAKIIDNNIFSNPISIFIYAINDNNYDHVYPLSHSNEIIFPSNKTLTFQNYINILLSPIFIEKLESYHLSKIIDVLKHEKYFSDKVSELSNYLINLENENHDITNEINEDIPEYYQNEQNKEEIKEEVYIPEYYQNEQKKEEIKEDYIPEYYQNTQIKPSKNFLAVPDENKKNNFKLYKVIGPNGKNVRIGFKNYEEIQRITNDPMYVKSFVGDYFMPDIPYVPMCQFATDIENPPVPEMNAASPQSYNPATNPYSVFKEEVEFNPD</sequence>
<proteinExistence type="predicted"/>